<dbReference type="Gene3D" id="1.10.150.630">
    <property type="match status" value="1"/>
</dbReference>
<dbReference type="HOGENOM" id="CLU_056140_1_0_4"/>
<dbReference type="InterPro" id="IPR010812">
    <property type="entry name" value="HrpJ-like"/>
</dbReference>
<dbReference type="PATRIC" id="fig|573737.6.peg.1876"/>
<evidence type="ECO:0000259" key="2">
    <source>
        <dbReference type="Pfam" id="PF07201"/>
    </source>
</evidence>
<accession>A0A0E3U5B4</accession>
<dbReference type="SUPFAM" id="SSF140591">
    <property type="entry name" value="Type III secretion system domain"/>
    <property type="match status" value="1"/>
</dbReference>
<dbReference type="Proteomes" id="UP000035050">
    <property type="component" value="Chromosome"/>
</dbReference>
<organism evidence="3 4">
    <name type="scientific">Pandoraea oxalativorans</name>
    <dbReference type="NCBI Taxonomy" id="573737"/>
    <lineage>
        <taxon>Bacteria</taxon>
        <taxon>Pseudomonadati</taxon>
        <taxon>Pseudomonadota</taxon>
        <taxon>Betaproteobacteria</taxon>
        <taxon>Burkholderiales</taxon>
        <taxon>Burkholderiaceae</taxon>
        <taxon>Pandoraea</taxon>
    </lineage>
</organism>
<dbReference type="RefSeq" id="WP_046290366.1">
    <property type="nucleotide sequence ID" value="NZ_CP011253.3"/>
</dbReference>
<feature type="domain" description="Hypersensitivity response secretion-like HrpJ" evidence="2">
    <location>
        <begin position="53"/>
        <end position="216"/>
    </location>
</feature>
<dbReference type="GO" id="GO:0019867">
    <property type="term" value="C:outer membrane"/>
    <property type="evidence" value="ECO:0007669"/>
    <property type="project" value="InterPro"/>
</dbReference>
<keyword evidence="4" id="KW-1185">Reference proteome</keyword>
<dbReference type="Pfam" id="PF07201">
    <property type="entry name" value="HrpJ"/>
    <property type="match status" value="1"/>
</dbReference>
<feature type="compositionally biased region" description="Low complexity" evidence="1">
    <location>
        <begin position="11"/>
        <end position="22"/>
    </location>
</feature>
<dbReference type="AlphaFoldDB" id="A0A0E3U5B4"/>
<dbReference type="EMBL" id="CP011253">
    <property type="protein sequence ID" value="AKC69014.1"/>
    <property type="molecule type" value="Genomic_DNA"/>
</dbReference>
<protein>
    <recommendedName>
        <fullName evidence="2">Hypersensitivity response secretion-like HrpJ domain-containing protein</fullName>
    </recommendedName>
</protein>
<dbReference type="KEGG" id="pox:MB84_05345"/>
<dbReference type="InterPro" id="IPR003520">
    <property type="entry name" value="Invas_InvE"/>
</dbReference>
<evidence type="ECO:0000313" key="4">
    <source>
        <dbReference type="Proteomes" id="UP000035050"/>
    </source>
</evidence>
<reference evidence="3" key="1">
    <citation type="submission" date="2016-06" db="EMBL/GenBank/DDBJ databases">
        <title>Pandoraea oxalativorans DSM 23570 Genome Sequencing.</title>
        <authorList>
            <person name="Ee R."/>
            <person name="Lim Y.-L."/>
            <person name="Yong D."/>
            <person name="Yin W.-F."/>
            <person name="Chan K.-G."/>
        </authorList>
    </citation>
    <scope>NUCLEOTIDE SEQUENCE</scope>
    <source>
        <strain evidence="3">DSM 23570</strain>
    </source>
</reference>
<proteinExistence type="predicted"/>
<feature type="region of interest" description="Disordered" evidence="1">
    <location>
        <begin position="1"/>
        <end position="45"/>
    </location>
</feature>
<name>A0A0E3U5B4_9BURK</name>
<gene>
    <name evidence="3" type="ORF">MB84_05345</name>
</gene>
<evidence type="ECO:0000313" key="3">
    <source>
        <dbReference type="EMBL" id="AKC69014.1"/>
    </source>
</evidence>
<dbReference type="GO" id="GO:0009306">
    <property type="term" value="P:protein secretion"/>
    <property type="evidence" value="ECO:0007669"/>
    <property type="project" value="InterPro"/>
</dbReference>
<evidence type="ECO:0000256" key="1">
    <source>
        <dbReference type="SAM" id="MobiDB-lite"/>
    </source>
</evidence>
<dbReference type="PRINTS" id="PR01344">
    <property type="entry name" value="INVEPROTEIN"/>
</dbReference>
<sequence length="381" mass="42720">MASLDAIRPLSSSISQTSATSQGRQRAARSHDDDDGPPRILSGGPVADIRKTVESADEMSSVMAQFRLRTMRKEENRGMAQSYDYILEEDAPNKILAILGASWVSAEGLNRLLKDAFDDVTDRWLALQALDTQRESLGSAQQQALTEAIQLAQDAPRKEVRERKAGIHCAIKARLSAKQMPLEFGPRMLRAAYREFLINDAETPDIDIYQSWISRFGYTRREQVLNFIEETFVDDMRSLDPSSTEAEALAPTQRLNVLKRLRSCERTFVQRVSTSPFAQPFNANEEDWLHFVLAILTDPRALDECMSAVAGPAALLQDNGAHGRLIGLLYRACCDLPGEPLQTQQARDVLLDGLRELADAAYRRERSDRAFDPVSRHRRSA</sequence>